<dbReference type="SUPFAM" id="SSF52047">
    <property type="entry name" value="RNI-like"/>
    <property type="match status" value="1"/>
</dbReference>
<evidence type="ECO:0000313" key="2">
    <source>
        <dbReference type="Proteomes" id="UP000039865"/>
    </source>
</evidence>
<dbReference type="Proteomes" id="UP000039865">
    <property type="component" value="Unassembled WGS sequence"/>
</dbReference>
<name>A0A078AJY1_STYLE</name>
<proteinExistence type="predicted"/>
<dbReference type="InParanoid" id="A0A078AJY1"/>
<sequence>MLMLIKAQKVSINSQDLSEATFGFNHGQIDARWMSWIDQVSIMIYTQAQQLGLDAQYLKNQNLVELDIQRAHFIVKFFDIMPENKLKVLRIANFDQFSSRLIDSILFMKKLKVLCLSDYSKASHKRLVLAFKDYTPSRLNNFTKDFIDKDKLGLLEIFNTPEGKLSPYKSIRHLRELEINYHYLGGKAQCEIILYYLSTCTSLKSFKMKYLKADKIPTTEFKAQTSIFNPEEKNQKYEEKLKQLFDALSSCLNIEVLEIDMKECYYNRDFFIFSEILRALQQNQHSRIQTLEFNIIPIKRTQVLDQLVQSNFSLYMESPLDQARYDIERLYETLPNLMKLKRFTTNLQLNIDKIFEFLSNRNKKLILHLNGNKITNETLLEYNSMFPQHEIYSNYKSLTT</sequence>
<evidence type="ECO:0000313" key="1">
    <source>
        <dbReference type="EMBL" id="CDW81113.1"/>
    </source>
</evidence>
<protein>
    <submittedName>
        <fullName evidence="1">Uncharacterized protein</fullName>
    </submittedName>
</protein>
<dbReference type="EMBL" id="CCKQ01009611">
    <property type="protein sequence ID" value="CDW81113.1"/>
    <property type="molecule type" value="Genomic_DNA"/>
</dbReference>
<accession>A0A078AJY1</accession>
<keyword evidence="2" id="KW-1185">Reference proteome</keyword>
<organism evidence="1 2">
    <name type="scientific">Stylonychia lemnae</name>
    <name type="common">Ciliate</name>
    <dbReference type="NCBI Taxonomy" id="5949"/>
    <lineage>
        <taxon>Eukaryota</taxon>
        <taxon>Sar</taxon>
        <taxon>Alveolata</taxon>
        <taxon>Ciliophora</taxon>
        <taxon>Intramacronucleata</taxon>
        <taxon>Spirotrichea</taxon>
        <taxon>Stichotrichia</taxon>
        <taxon>Sporadotrichida</taxon>
        <taxon>Oxytrichidae</taxon>
        <taxon>Stylonychinae</taxon>
        <taxon>Stylonychia</taxon>
    </lineage>
</organism>
<gene>
    <name evidence="1" type="primary">Contig5527.g5912</name>
    <name evidence="1" type="ORF">STYLEM_10123</name>
</gene>
<reference evidence="1 2" key="1">
    <citation type="submission" date="2014-06" db="EMBL/GenBank/DDBJ databases">
        <authorList>
            <person name="Swart Estienne"/>
        </authorList>
    </citation>
    <scope>NUCLEOTIDE SEQUENCE [LARGE SCALE GENOMIC DNA]</scope>
    <source>
        <strain evidence="1 2">130c</strain>
    </source>
</reference>
<dbReference type="AlphaFoldDB" id="A0A078AJY1"/>